<dbReference type="PANTHER" id="PTHR10890:SF3">
    <property type="entry name" value="CYSTEINE--TRNA LIGASE, CYTOPLASMIC"/>
    <property type="match status" value="1"/>
</dbReference>
<feature type="binding site" evidence="12">
    <location>
        <position position="221"/>
    </location>
    <ligand>
        <name>Zn(2+)</name>
        <dbReference type="ChEBI" id="CHEBI:29105"/>
    </ligand>
</feature>
<dbReference type="GeneID" id="12243299"/>
<evidence type="ECO:0000256" key="6">
    <source>
        <dbReference type="ARBA" id="ARBA00022723"/>
    </source>
</evidence>
<dbReference type="SUPFAM" id="SSF47323">
    <property type="entry name" value="Anticodon-binding domain of a subclass of class I aminoacyl-tRNA synthetases"/>
    <property type="match status" value="1"/>
</dbReference>
<dbReference type="SUPFAM" id="SSF52374">
    <property type="entry name" value="Nucleotidylyl transferase"/>
    <property type="match status" value="1"/>
</dbReference>
<keyword evidence="7 12" id="KW-0547">Nucleotide-binding</keyword>
<dbReference type="InterPro" id="IPR015803">
    <property type="entry name" value="Cys-tRNA-ligase"/>
</dbReference>
<evidence type="ECO:0000256" key="8">
    <source>
        <dbReference type="ARBA" id="ARBA00022833"/>
    </source>
</evidence>
<feature type="binding site" evidence="12">
    <location>
        <position position="36"/>
    </location>
    <ligand>
        <name>Zn(2+)</name>
        <dbReference type="ChEBI" id="CHEBI:29105"/>
    </ligand>
</feature>
<evidence type="ECO:0000256" key="12">
    <source>
        <dbReference type="HAMAP-Rule" id="MF_00041"/>
    </source>
</evidence>
<dbReference type="GO" id="GO:0004817">
    <property type="term" value="F:cysteine-tRNA ligase activity"/>
    <property type="evidence" value="ECO:0007669"/>
    <property type="project" value="UniProtKB-EC"/>
</dbReference>
<evidence type="ECO:0000256" key="11">
    <source>
        <dbReference type="ARBA" id="ARBA00023146"/>
    </source>
</evidence>
<dbReference type="Gene3D" id="3.40.50.620">
    <property type="entry name" value="HUPs"/>
    <property type="match status" value="1"/>
</dbReference>
<dbReference type="Pfam" id="PF01406">
    <property type="entry name" value="tRNA-synt_1e"/>
    <property type="match status" value="1"/>
</dbReference>
<organism evidence="14 15">
    <name type="scientific">Chlamydophila parapsittaci</name>
    <dbReference type="NCBI Taxonomy" id="344886"/>
    <lineage>
        <taxon>Bacteria</taxon>
        <taxon>Pseudomonadati</taxon>
        <taxon>Chlamydiota</taxon>
        <taxon>Chlamydiia</taxon>
        <taxon>Chlamydiales</taxon>
        <taxon>Chlamydiaceae</taxon>
        <taxon>Chlamydia/Chlamydophila group</taxon>
        <taxon>Chlamydia</taxon>
    </lineage>
</organism>
<dbReference type="CDD" id="cd00672">
    <property type="entry name" value="CysRS_core"/>
    <property type="match status" value="1"/>
</dbReference>
<keyword evidence="4 12" id="KW-0963">Cytoplasm</keyword>
<evidence type="ECO:0000256" key="1">
    <source>
        <dbReference type="ARBA" id="ARBA00004496"/>
    </source>
</evidence>
<keyword evidence="5 12" id="KW-0436">Ligase</keyword>
<feature type="short sequence motif" description="'HIGH' region" evidence="12">
    <location>
        <begin position="38"/>
        <end position="48"/>
    </location>
</feature>
<proteinExistence type="inferred from homology"/>
<comment type="subcellular location">
    <subcellularLocation>
        <location evidence="1 12">Cytoplasm</location>
    </subcellularLocation>
</comment>
<dbReference type="Gene3D" id="1.20.120.1910">
    <property type="entry name" value="Cysteine-tRNA ligase, C-terminal anti-codon recognition domain"/>
    <property type="match status" value="1"/>
</dbReference>
<evidence type="ECO:0000256" key="4">
    <source>
        <dbReference type="ARBA" id="ARBA00022490"/>
    </source>
</evidence>
<comment type="catalytic activity">
    <reaction evidence="12">
        <text>tRNA(Cys) + L-cysteine + ATP = L-cysteinyl-tRNA(Cys) + AMP + diphosphate</text>
        <dbReference type="Rhea" id="RHEA:17773"/>
        <dbReference type="Rhea" id="RHEA-COMP:9661"/>
        <dbReference type="Rhea" id="RHEA-COMP:9679"/>
        <dbReference type="ChEBI" id="CHEBI:30616"/>
        <dbReference type="ChEBI" id="CHEBI:33019"/>
        <dbReference type="ChEBI" id="CHEBI:35235"/>
        <dbReference type="ChEBI" id="CHEBI:78442"/>
        <dbReference type="ChEBI" id="CHEBI:78517"/>
        <dbReference type="ChEBI" id="CHEBI:456215"/>
        <dbReference type="EC" id="6.1.1.16"/>
    </reaction>
</comment>
<evidence type="ECO:0000256" key="3">
    <source>
        <dbReference type="ARBA" id="ARBA00011245"/>
    </source>
</evidence>
<keyword evidence="6 12" id="KW-0479">Metal-binding</keyword>
<dbReference type="InterPro" id="IPR015273">
    <property type="entry name" value="Cys-tRNA-synt_Ia_DALR"/>
</dbReference>
<dbReference type="Pfam" id="PF09190">
    <property type="entry name" value="DALR_2"/>
    <property type="match status" value="1"/>
</dbReference>
<dbReference type="PANTHER" id="PTHR10890">
    <property type="entry name" value="CYSTEINYL-TRNA SYNTHETASE"/>
    <property type="match status" value="1"/>
</dbReference>
<dbReference type="EC" id="6.1.1.16" evidence="12"/>
<keyword evidence="15" id="KW-1185">Reference proteome</keyword>
<dbReference type="InterPro" id="IPR032678">
    <property type="entry name" value="tRNA-synt_1_cat_dom"/>
</dbReference>
<evidence type="ECO:0000256" key="10">
    <source>
        <dbReference type="ARBA" id="ARBA00022917"/>
    </source>
</evidence>
<dbReference type="NCBIfam" id="TIGR00435">
    <property type="entry name" value="cysS"/>
    <property type="match status" value="1"/>
</dbReference>
<feature type="binding site" evidence="12">
    <location>
        <position position="250"/>
    </location>
    <ligand>
        <name>Zn(2+)</name>
        <dbReference type="ChEBI" id="CHEBI:29105"/>
    </ligand>
</feature>
<dbReference type="InterPro" id="IPR056411">
    <property type="entry name" value="CysS_C"/>
</dbReference>
<dbReference type="Proteomes" id="UP000320536">
    <property type="component" value="Chromosome"/>
</dbReference>
<comment type="cofactor">
    <cofactor evidence="12">
        <name>Zn(2+)</name>
        <dbReference type="ChEBI" id="CHEBI:29105"/>
    </cofactor>
    <text evidence="12">Binds 1 zinc ion per subunit.</text>
</comment>
<evidence type="ECO:0000313" key="15">
    <source>
        <dbReference type="Proteomes" id="UP000320536"/>
    </source>
</evidence>
<dbReference type="HAMAP" id="MF_00041">
    <property type="entry name" value="Cys_tRNA_synth"/>
    <property type="match status" value="1"/>
</dbReference>
<dbReference type="InterPro" id="IPR014729">
    <property type="entry name" value="Rossmann-like_a/b/a_fold"/>
</dbReference>
<feature type="domain" description="Cysteinyl-tRNA synthetase class Ia DALR" evidence="13">
    <location>
        <begin position="363"/>
        <end position="427"/>
    </location>
</feature>
<accession>A0ABX5VWZ0</accession>
<name>A0ABX5VWZ0_9CHLA</name>
<dbReference type="RefSeq" id="WP_006343497.1">
    <property type="nucleotide sequence ID" value="NZ_CP041038.1"/>
</dbReference>
<evidence type="ECO:0000256" key="5">
    <source>
        <dbReference type="ARBA" id="ARBA00022598"/>
    </source>
</evidence>
<evidence type="ECO:0000256" key="2">
    <source>
        <dbReference type="ARBA" id="ARBA00005594"/>
    </source>
</evidence>
<dbReference type="SMART" id="SM00840">
    <property type="entry name" value="DALR_2"/>
    <property type="match status" value="1"/>
</dbReference>
<dbReference type="EMBL" id="CP041038">
    <property type="protein sequence ID" value="QDE37041.1"/>
    <property type="molecule type" value="Genomic_DNA"/>
</dbReference>
<keyword evidence="11 12" id="KW-0030">Aminoacyl-tRNA synthetase</keyword>
<keyword evidence="10 12" id="KW-0648">Protein biosynthesis</keyword>
<comment type="subunit">
    <text evidence="3 12">Monomer.</text>
</comment>
<protein>
    <recommendedName>
        <fullName evidence="12">Cysteine--tRNA ligase</fullName>
        <ecNumber evidence="12">6.1.1.16</ecNumber>
    </recommendedName>
    <alternativeName>
        <fullName evidence="12">Cysteinyl-tRNA synthetase</fullName>
        <shortName evidence="12">CysRS</shortName>
    </alternativeName>
</protein>
<feature type="binding site" evidence="12">
    <location>
        <position position="246"/>
    </location>
    <ligand>
        <name>Zn(2+)</name>
        <dbReference type="ChEBI" id="CHEBI:29105"/>
    </ligand>
</feature>
<dbReference type="Pfam" id="PF23493">
    <property type="entry name" value="CysS_C"/>
    <property type="match status" value="1"/>
</dbReference>
<evidence type="ECO:0000259" key="13">
    <source>
        <dbReference type="SMART" id="SM00840"/>
    </source>
</evidence>
<dbReference type="InterPro" id="IPR024909">
    <property type="entry name" value="Cys-tRNA/MSH_ligase"/>
</dbReference>
<dbReference type="PRINTS" id="PR00983">
    <property type="entry name" value="TRNASYNTHCYS"/>
</dbReference>
<evidence type="ECO:0000313" key="14">
    <source>
        <dbReference type="EMBL" id="QDE37041.1"/>
    </source>
</evidence>
<keyword evidence="9 12" id="KW-0067">ATP-binding</keyword>
<feature type="short sequence motif" description="'KMSKS' region" evidence="12">
    <location>
        <begin position="278"/>
        <end position="282"/>
    </location>
</feature>
<keyword evidence="8 12" id="KW-0862">Zinc</keyword>
<evidence type="ECO:0000256" key="9">
    <source>
        <dbReference type="ARBA" id="ARBA00022840"/>
    </source>
</evidence>
<sequence>MRQSSYNRQNLYLYNTASRTKELFSPSNDPVRLYTCGPTVYDYAHIGNFRTYVFEDLLKRTLLFFGYSVKHVMNITDVDDKTLAGACKKNISLDTYTAPFIQAFFEDVATLNILPADTYPRATHYIPQMLEAIRKLLDDGIAYTGQDNSVYFSIKAFPSYGKLSQLQLQNLQCCSRVASDEYDKENLSDFVLWKAYDKKRDGHIYWESPFGKGRPGWHLECSIMAMELLGSSIDIHAGGVDNIFPHHENEIAQSESLSHQPFSRYWLHSEHLLVDGKKMSKSLGNFFTLRNLLDRGFSGEEIRYMLLQSHYRMQLNFTEEGLIACRQALKRLRDFISRLESPYPESATISEDIDRCGQLFLQDFSNAIANDLNIATALASLFDFIHQTNSLIDKSNFTQADSNYVLDIMKKIDTVLGVIPFTTSLEIPSEVAQLVEEREVARKEKNWKQADVLRNQIASLGYVIEDTKSGPKVKKY</sequence>
<reference evidence="14 15" key="1">
    <citation type="journal article" date="2020" name="Data Brief">
        <title>Data of de novo genome assembly of the Chlamydia psittaci strain isolated from the livestock in Volga Region, Russian Federation.</title>
        <authorList>
            <person name="Feodorova V.A."/>
            <person name="Zaitsev S.S."/>
            <person name="Khizhnyakova M.A."/>
            <person name="Saltykov Y.V."/>
            <person name="Evstifeev V.V."/>
            <person name="Khusainov F.M."/>
            <person name="Yakovlev S.I."/>
            <person name="Larionova O.S."/>
            <person name="Motin V.L."/>
        </authorList>
    </citation>
    <scope>NUCLEOTIDE SEQUENCE [LARGE SCALE GENOMIC DNA]</scope>
    <source>
        <strain evidence="14 15">Rostinovo-70</strain>
    </source>
</reference>
<comment type="similarity">
    <text evidence="2 12">Belongs to the class-I aminoacyl-tRNA synthetase family.</text>
</comment>
<gene>
    <name evidence="12" type="primary">cysS</name>
    <name evidence="14" type="ORF">FI836_01785</name>
</gene>
<evidence type="ECO:0000256" key="7">
    <source>
        <dbReference type="ARBA" id="ARBA00022741"/>
    </source>
</evidence>
<feature type="binding site" evidence="12">
    <location>
        <position position="281"/>
    </location>
    <ligand>
        <name>ATP</name>
        <dbReference type="ChEBI" id="CHEBI:30616"/>
    </ligand>
</feature>
<dbReference type="InterPro" id="IPR009080">
    <property type="entry name" value="tRNAsynth_Ia_anticodon-bd"/>
</dbReference>